<dbReference type="SUPFAM" id="SSF48230">
    <property type="entry name" value="Chondroitin AC/alginate lyase"/>
    <property type="match status" value="1"/>
</dbReference>
<evidence type="ECO:0000259" key="6">
    <source>
        <dbReference type="Pfam" id="PF02278"/>
    </source>
</evidence>
<dbReference type="GO" id="GO:0005576">
    <property type="term" value="C:extracellular region"/>
    <property type="evidence" value="ECO:0007669"/>
    <property type="project" value="InterPro"/>
</dbReference>
<protein>
    <submittedName>
        <fullName evidence="9">Polysaccharide lyase 8 family protein</fullName>
    </submittedName>
</protein>
<dbReference type="Gene3D" id="2.70.98.10">
    <property type="match status" value="1"/>
</dbReference>
<dbReference type="GO" id="GO:0005975">
    <property type="term" value="P:carbohydrate metabolic process"/>
    <property type="evidence" value="ECO:0007669"/>
    <property type="project" value="InterPro"/>
</dbReference>
<dbReference type="GO" id="GO:0030246">
    <property type="term" value="F:carbohydrate binding"/>
    <property type="evidence" value="ECO:0007669"/>
    <property type="project" value="InterPro"/>
</dbReference>
<feature type="active site" evidence="4">
    <location>
        <position position="269"/>
    </location>
</feature>
<dbReference type="PANTHER" id="PTHR38481:SF1">
    <property type="entry name" value="HYALURONATE LYASE"/>
    <property type="match status" value="1"/>
</dbReference>
<dbReference type="AlphaFoldDB" id="A0AAU2K2Y5"/>
<evidence type="ECO:0000256" key="5">
    <source>
        <dbReference type="SAM" id="SignalP"/>
    </source>
</evidence>
<organism evidence="9">
    <name type="scientific">Streptomyces sp. NBC_00049</name>
    <dbReference type="NCBI Taxonomy" id="2903617"/>
    <lineage>
        <taxon>Bacteria</taxon>
        <taxon>Bacillati</taxon>
        <taxon>Actinomycetota</taxon>
        <taxon>Actinomycetes</taxon>
        <taxon>Kitasatosporales</taxon>
        <taxon>Streptomycetaceae</taxon>
        <taxon>Streptomyces</taxon>
    </lineage>
</organism>
<comment type="similarity">
    <text evidence="1">Belongs to the polysaccharide lyase 8 family.</text>
</comment>
<evidence type="ECO:0000313" key="9">
    <source>
        <dbReference type="EMBL" id="WTU78106.1"/>
    </source>
</evidence>
<dbReference type="CDD" id="cd01083">
    <property type="entry name" value="GAG_Lyase"/>
    <property type="match status" value="1"/>
</dbReference>
<dbReference type="InterPro" id="IPR008929">
    <property type="entry name" value="Chondroitin_lyas"/>
</dbReference>
<dbReference type="InterPro" id="IPR014718">
    <property type="entry name" value="GH-type_carb-bd"/>
</dbReference>
<dbReference type="GO" id="GO:0016837">
    <property type="term" value="F:carbon-oxygen lyase activity, acting on polysaccharides"/>
    <property type="evidence" value="ECO:0007669"/>
    <property type="project" value="UniProtKB-ARBA"/>
</dbReference>
<evidence type="ECO:0000256" key="1">
    <source>
        <dbReference type="ARBA" id="ARBA00006699"/>
    </source>
</evidence>
<evidence type="ECO:0000259" key="8">
    <source>
        <dbReference type="Pfam" id="PF08124"/>
    </source>
</evidence>
<dbReference type="PANTHER" id="PTHR38481">
    <property type="entry name" value="HYALURONATE LYASE"/>
    <property type="match status" value="1"/>
</dbReference>
<gene>
    <name evidence="9" type="ORF">OG327_35070</name>
</gene>
<feature type="signal peptide" evidence="5">
    <location>
        <begin position="1"/>
        <end position="38"/>
    </location>
</feature>
<proteinExistence type="inferred from homology"/>
<dbReference type="InterPro" id="IPR006311">
    <property type="entry name" value="TAT_signal"/>
</dbReference>
<feature type="active site" evidence="4">
    <location>
        <position position="260"/>
    </location>
</feature>
<feature type="domain" description="Polysaccharide lyase 8 N-terminal alpha-helical" evidence="8">
    <location>
        <begin position="50"/>
        <end position="372"/>
    </location>
</feature>
<keyword evidence="2 5" id="KW-0732">Signal</keyword>
<feature type="domain" description="Polysaccharide lyase family 8 C-terminal" evidence="7">
    <location>
        <begin position="689"/>
        <end position="753"/>
    </location>
</feature>
<sequence length="802" mass="83468">MSSPWSRRSFLRFSGSAALLGAVPAVGAVLPTAGSAFAAGDEYDALRLRWRTMLLGSGFDPAAAPFAEKLALLGSQAAEYRSAMAPVSGSLWPDLPLTVSGSITLSYTRLGTMAQAYAQPGTGLTGDAALVAAVKTGLDHLYGRVYNPAKSQFGNWWDFRIGSPQSLLDTCTVLHDQLTATQLADYLGAVDHFVPDSAVGAYTGTSTGANRVDLCRSLALRGVLGRNPAKIALARDALSPVFPFVTAGDGFYADGSFVQHTYLSYTGSYGAVLIGGLAGLFALLNGSTWAVTAPDRQIILDAVEGSFAPFLYNGLMMDAVSGRSTSRGNPRTNSYGFQGGDHGRGHGVLASIALLGTAASGAENQRWRGLVKGWIQRDYYSPVLTDTDLGVAALARLKSVQDDNAVTAVAEPTGHRLFPSMDRAVHRRPGWAASISMASKRMGLYETGNGENLRGWHAGAGMLQWWGDTYGNGQYTDAFWPTVDPYRLPGITVSKKPLADAEGGAWGLPRPDVNWVGGATDGEFAALGQFVRGLAGTLYAKKSWFCLADSVVCLAGSIRSTDGVAVETVIENRNLGAGGGQALTVDGAAQSTALGWSATLTGAAWAQIAGHGGYVFPGGATVKALREARTGSWHDINTGGTTDPVTRRYLTLWFDHGVNPVDAACAYILMPGAGTAATAARAADTGWLTVLANDNSRQGVVVPSLGVTAVTFWFAGAVGSLSADGPACVLVREHGDGTATLCVSDPMRMRTGLTVTWNRPVASVLSAPGTVSSATTGSALTLTFGDLTGKAGATQLVRVALG</sequence>
<evidence type="ECO:0000259" key="7">
    <source>
        <dbReference type="Pfam" id="PF02884"/>
    </source>
</evidence>
<reference evidence="9" key="1">
    <citation type="submission" date="2022-10" db="EMBL/GenBank/DDBJ databases">
        <title>The complete genomes of actinobacterial strains from the NBC collection.</title>
        <authorList>
            <person name="Joergensen T.S."/>
            <person name="Alvarez Arevalo M."/>
            <person name="Sterndorff E.B."/>
            <person name="Faurdal D."/>
            <person name="Vuksanovic O."/>
            <person name="Mourched A.-S."/>
            <person name="Charusanti P."/>
            <person name="Shaw S."/>
            <person name="Blin K."/>
            <person name="Weber T."/>
        </authorList>
    </citation>
    <scope>NUCLEOTIDE SEQUENCE</scope>
    <source>
        <strain evidence="9">NBC_00049</strain>
    </source>
</reference>
<dbReference type="SUPFAM" id="SSF49863">
    <property type="entry name" value="Hyaluronate lyase-like, C-terminal domain"/>
    <property type="match status" value="1"/>
</dbReference>
<dbReference type="Pfam" id="PF02278">
    <property type="entry name" value="Lyase_8"/>
    <property type="match status" value="1"/>
</dbReference>
<dbReference type="EMBL" id="CP108264">
    <property type="protein sequence ID" value="WTU78106.1"/>
    <property type="molecule type" value="Genomic_DNA"/>
</dbReference>
<keyword evidence="3 9" id="KW-0456">Lyase</keyword>
<feature type="domain" description="Polysaccharide lyase family 8 central" evidence="6">
    <location>
        <begin position="415"/>
        <end position="673"/>
    </location>
</feature>
<dbReference type="PROSITE" id="PS51318">
    <property type="entry name" value="TAT"/>
    <property type="match status" value="1"/>
</dbReference>
<feature type="active site" evidence="4">
    <location>
        <position position="323"/>
    </location>
</feature>
<dbReference type="Pfam" id="PF02884">
    <property type="entry name" value="Lyase_8_C"/>
    <property type="match status" value="1"/>
</dbReference>
<feature type="chain" id="PRO_5043535900" evidence="5">
    <location>
        <begin position="39"/>
        <end position="802"/>
    </location>
</feature>
<name>A0AAU2K2Y5_9ACTN</name>
<dbReference type="InterPro" id="IPR004103">
    <property type="entry name" value="Lyase_8_C"/>
</dbReference>
<dbReference type="InterPro" id="IPR038970">
    <property type="entry name" value="Lyase_8"/>
</dbReference>
<dbReference type="Pfam" id="PF08124">
    <property type="entry name" value="Lyase_8_N"/>
    <property type="match status" value="1"/>
</dbReference>
<dbReference type="InterPro" id="IPR011013">
    <property type="entry name" value="Gal_mutarotase_sf_dom"/>
</dbReference>
<dbReference type="InterPro" id="IPR012970">
    <property type="entry name" value="Lyase_8_alpha_N"/>
</dbReference>
<evidence type="ECO:0000256" key="4">
    <source>
        <dbReference type="PIRSR" id="PIRSR638970-1"/>
    </source>
</evidence>
<dbReference type="SUPFAM" id="SSF74650">
    <property type="entry name" value="Galactose mutarotase-like"/>
    <property type="match status" value="1"/>
</dbReference>
<evidence type="ECO:0000256" key="3">
    <source>
        <dbReference type="ARBA" id="ARBA00023239"/>
    </source>
</evidence>
<accession>A0AAU2K2Y5</accession>
<dbReference type="Gene3D" id="2.60.220.10">
    <property type="entry name" value="Polysaccharide lyase family 8-like, C-terminal"/>
    <property type="match status" value="1"/>
</dbReference>
<evidence type="ECO:0000256" key="2">
    <source>
        <dbReference type="ARBA" id="ARBA00022729"/>
    </source>
</evidence>
<dbReference type="InterPro" id="IPR003159">
    <property type="entry name" value="Lyase_8_central_dom"/>
</dbReference>
<dbReference type="InterPro" id="IPR011071">
    <property type="entry name" value="Lyase_8-like_C"/>
</dbReference>
<dbReference type="Gene3D" id="1.50.10.100">
    <property type="entry name" value="Chondroitin AC/alginate lyase"/>
    <property type="match status" value="1"/>
</dbReference>